<organism evidence="2 3">
    <name type="scientific">Rosa chinensis</name>
    <name type="common">China rose</name>
    <dbReference type="NCBI Taxonomy" id="74649"/>
    <lineage>
        <taxon>Eukaryota</taxon>
        <taxon>Viridiplantae</taxon>
        <taxon>Streptophyta</taxon>
        <taxon>Embryophyta</taxon>
        <taxon>Tracheophyta</taxon>
        <taxon>Spermatophyta</taxon>
        <taxon>Magnoliopsida</taxon>
        <taxon>eudicotyledons</taxon>
        <taxon>Gunneridae</taxon>
        <taxon>Pentapetalae</taxon>
        <taxon>rosids</taxon>
        <taxon>fabids</taxon>
        <taxon>Rosales</taxon>
        <taxon>Rosaceae</taxon>
        <taxon>Rosoideae</taxon>
        <taxon>Rosoideae incertae sedis</taxon>
        <taxon>Rosa</taxon>
    </lineage>
</organism>
<accession>A0A2P6QD95</accession>
<dbReference type="Proteomes" id="UP000238479">
    <property type="component" value="Chromosome 5"/>
</dbReference>
<dbReference type="AlphaFoldDB" id="A0A2P6QD95"/>
<keyword evidence="1" id="KW-0812">Transmembrane</keyword>
<protein>
    <submittedName>
        <fullName evidence="2">Uncharacterized protein</fullName>
    </submittedName>
</protein>
<dbReference type="EMBL" id="PDCK01000043">
    <property type="protein sequence ID" value="PRQ32151.1"/>
    <property type="molecule type" value="Genomic_DNA"/>
</dbReference>
<comment type="caution">
    <text evidence="2">The sequence shown here is derived from an EMBL/GenBank/DDBJ whole genome shotgun (WGS) entry which is preliminary data.</text>
</comment>
<evidence type="ECO:0000313" key="3">
    <source>
        <dbReference type="Proteomes" id="UP000238479"/>
    </source>
</evidence>
<keyword evidence="3" id="KW-1185">Reference proteome</keyword>
<sequence length="41" mass="4549">MRGRGVCLNDTQLDFAVSAIIGNIFSTIFTFFFALVFVFLG</sequence>
<dbReference type="Gramene" id="PRQ32151">
    <property type="protein sequence ID" value="PRQ32151"/>
    <property type="gene ID" value="RchiOBHm_Chr5g0043181"/>
</dbReference>
<feature type="transmembrane region" description="Helical" evidence="1">
    <location>
        <begin position="20"/>
        <end position="40"/>
    </location>
</feature>
<gene>
    <name evidence="2" type="ORF">RchiOBHm_Chr5g0043181</name>
</gene>
<keyword evidence="1" id="KW-0472">Membrane</keyword>
<reference evidence="2 3" key="1">
    <citation type="journal article" date="2018" name="Nat. Genet.">
        <title>The Rosa genome provides new insights in the design of modern roses.</title>
        <authorList>
            <person name="Bendahmane M."/>
        </authorList>
    </citation>
    <scope>NUCLEOTIDE SEQUENCE [LARGE SCALE GENOMIC DNA]</scope>
    <source>
        <strain evidence="3">cv. Old Blush</strain>
    </source>
</reference>
<name>A0A2P6QD95_ROSCH</name>
<proteinExistence type="predicted"/>
<keyword evidence="1" id="KW-1133">Transmembrane helix</keyword>
<evidence type="ECO:0000313" key="2">
    <source>
        <dbReference type="EMBL" id="PRQ32151.1"/>
    </source>
</evidence>
<evidence type="ECO:0000256" key="1">
    <source>
        <dbReference type="SAM" id="Phobius"/>
    </source>
</evidence>